<protein>
    <submittedName>
        <fullName evidence="1">Uncharacterized protein</fullName>
    </submittedName>
</protein>
<accession>A0A387HCI4</accession>
<dbReference type="OrthoDB" id="9970653at2"/>
<dbReference type="RefSeq" id="WP_120721318.1">
    <property type="nucleotide sequence ID" value="NZ_CP032698.1"/>
</dbReference>
<dbReference type="KEGG" id="shun:DWB77_02492"/>
<name>A0A387HCI4_9ACTN</name>
<gene>
    <name evidence="1" type="ORF">DWB77_02492</name>
</gene>
<reference evidence="1 2" key="1">
    <citation type="submission" date="2018-10" db="EMBL/GenBank/DDBJ databases">
        <title>Relationship between Morphology and Antimicrobial Activity in Streptomyces.</title>
        <authorList>
            <person name="Kang H.J."/>
            <person name="Kim S.B."/>
        </authorList>
    </citation>
    <scope>NUCLEOTIDE SEQUENCE [LARGE SCALE GENOMIC DNA]</scope>
    <source>
        <strain evidence="1 2">BH38</strain>
    </source>
</reference>
<dbReference type="EMBL" id="CP032698">
    <property type="protein sequence ID" value="AYG80361.1"/>
    <property type="molecule type" value="Genomic_DNA"/>
</dbReference>
<proteinExistence type="predicted"/>
<organism evidence="1 2">
    <name type="scientific">Streptomyces hundungensis</name>
    <dbReference type="NCBI Taxonomy" id="1077946"/>
    <lineage>
        <taxon>Bacteria</taxon>
        <taxon>Bacillati</taxon>
        <taxon>Actinomycetota</taxon>
        <taxon>Actinomycetes</taxon>
        <taxon>Kitasatosporales</taxon>
        <taxon>Streptomycetaceae</taxon>
        <taxon>Streptomyces</taxon>
    </lineage>
</organism>
<evidence type="ECO:0000313" key="2">
    <source>
        <dbReference type="Proteomes" id="UP000271554"/>
    </source>
</evidence>
<dbReference type="Proteomes" id="UP000271554">
    <property type="component" value="Chromosome"/>
</dbReference>
<sequence>MTAGRDIKICLYCDRPIEGVAIPVSGESHLGSASGARADDWRHVKGDRACRAAPLVERFDRAEPRGRFLEGRPQR</sequence>
<evidence type="ECO:0000313" key="1">
    <source>
        <dbReference type="EMBL" id="AYG80361.1"/>
    </source>
</evidence>
<dbReference type="AlphaFoldDB" id="A0A387HCI4"/>
<keyword evidence="2" id="KW-1185">Reference proteome</keyword>